<dbReference type="HOGENOM" id="CLU_3061185_0_0_6"/>
<dbReference type="RefSeq" id="WP_014169621.1">
    <property type="nucleotide sequence ID" value="NZ_JAXRTR010000001.1"/>
</dbReference>
<dbReference type="KEGG" id="eec:EcWSU1_01736"/>
<accession>W0BXL8</accession>
<name>G8LKE2_9ENTR</name>
<evidence type="ECO:0000313" key="2">
    <source>
        <dbReference type="Proteomes" id="UP000007838"/>
    </source>
</evidence>
<dbReference type="AlphaFoldDB" id="G8LKE2"/>
<sequence length="53" mass="6031">MKNSLLFPLVLFFLIVIFALLIGKPSTHIPDKKCMWSDSVMLSCLAKHQHNGF</sequence>
<dbReference type="Proteomes" id="UP000007838">
    <property type="component" value="Chromosome"/>
</dbReference>
<dbReference type="EMBL" id="CP002886">
    <property type="protein sequence ID" value="AEW73175.1"/>
    <property type="molecule type" value="Genomic_DNA"/>
</dbReference>
<evidence type="ECO:0000313" key="1">
    <source>
        <dbReference type="EMBL" id="AEW73175.1"/>
    </source>
</evidence>
<accession>G8LKE2</accession>
<organism evidence="1 2">
    <name type="scientific">Enterobacter ludwigii</name>
    <dbReference type="NCBI Taxonomy" id="299767"/>
    <lineage>
        <taxon>Bacteria</taxon>
        <taxon>Pseudomonadati</taxon>
        <taxon>Pseudomonadota</taxon>
        <taxon>Gammaproteobacteria</taxon>
        <taxon>Enterobacterales</taxon>
        <taxon>Enterobacteriaceae</taxon>
        <taxon>Enterobacter</taxon>
        <taxon>Enterobacter cloacae complex</taxon>
    </lineage>
</organism>
<protein>
    <submittedName>
        <fullName evidence="1">Uncharacterized protein</fullName>
    </submittedName>
</protein>
<proteinExistence type="predicted"/>
<gene>
    <name evidence="1" type="ORF">EcWSU1_01736</name>
</gene>
<reference evidence="1 2" key="1">
    <citation type="journal article" date="2011" name="Stand. Genomic Sci.">
        <title>Complete genome of the onion pathogen Enterobacter cloacae EcWSU1.</title>
        <authorList>
            <person name="Humann J.L."/>
            <person name="Wildung M."/>
            <person name="Cheng C.H."/>
            <person name="Lee T."/>
            <person name="Stewart J.E."/>
            <person name="Drew J.C."/>
            <person name="Triplett E.W."/>
            <person name="Main D."/>
            <person name="Schroeder B.K."/>
        </authorList>
    </citation>
    <scope>NUCLEOTIDE SEQUENCE [LARGE SCALE GENOMIC DNA]</scope>
    <source>
        <strain evidence="1 2">EcWSU1</strain>
    </source>
</reference>